<reference evidence="2 3" key="1">
    <citation type="journal article" date="2019" name="Int. J. Syst. Evol. Microbiol.">
        <title>The Global Catalogue of Microorganisms (GCM) 10K type strain sequencing project: providing services to taxonomists for standard genome sequencing and annotation.</title>
        <authorList>
            <consortium name="The Broad Institute Genomics Platform"/>
            <consortium name="The Broad Institute Genome Sequencing Center for Infectious Disease"/>
            <person name="Wu L."/>
            <person name="Ma J."/>
        </authorList>
    </citation>
    <scope>NUCLEOTIDE SEQUENCE [LARGE SCALE GENOMIC DNA]</scope>
    <source>
        <strain evidence="2 3">JCM 13002</strain>
    </source>
</reference>
<comment type="caution">
    <text evidence="2">The sequence shown here is derived from an EMBL/GenBank/DDBJ whole genome shotgun (WGS) entry which is preliminary data.</text>
</comment>
<proteinExistence type="predicted"/>
<accession>A0ABN1TKT3</accession>
<organism evidence="2 3">
    <name type="scientific">Kitasatospora arboriphila</name>
    <dbReference type="NCBI Taxonomy" id="258052"/>
    <lineage>
        <taxon>Bacteria</taxon>
        <taxon>Bacillati</taxon>
        <taxon>Actinomycetota</taxon>
        <taxon>Actinomycetes</taxon>
        <taxon>Kitasatosporales</taxon>
        <taxon>Streptomycetaceae</taxon>
        <taxon>Kitasatospora</taxon>
    </lineage>
</organism>
<gene>
    <name evidence="2" type="ORF">GCM10009663_39690</name>
</gene>
<name>A0ABN1TKT3_9ACTN</name>
<evidence type="ECO:0000313" key="3">
    <source>
        <dbReference type="Proteomes" id="UP001499987"/>
    </source>
</evidence>
<dbReference type="Proteomes" id="UP001499987">
    <property type="component" value="Unassembled WGS sequence"/>
</dbReference>
<evidence type="ECO:0000313" key="2">
    <source>
        <dbReference type="EMBL" id="GAA1091991.1"/>
    </source>
</evidence>
<dbReference type="Pfam" id="PF13672">
    <property type="entry name" value="PP2C_2"/>
    <property type="match status" value="1"/>
</dbReference>
<protein>
    <recommendedName>
        <fullName evidence="1">PPM-type phosphatase domain-containing protein</fullName>
    </recommendedName>
</protein>
<dbReference type="InterPro" id="IPR001932">
    <property type="entry name" value="PPM-type_phosphatase-like_dom"/>
</dbReference>
<keyword evidence="3" id="KW-1185">Reference proteome</keyword>
<dbReference type="EMBL" id="BAAALD010000037">
    <property type="protein sequence ID" value="GAA1091991.1"/>
    <property type="molecule type" value="Genomic_DNA"/>
</dbReference>
<evidence type="ECO:0000259" key="1">
    <source>
        <dbReference type="Pfam" id="PF13672"/>
    </source>
</evidence>
<sequence length="280" mass="29813">MRVSLATEAGGSATNEDWAAGTPTLAVVLDGLSTGGLDTGCSHGVPWYVAQLGGRLVAQLGGGAHTLKEGLARALEEVASLHPRCDLKNPGTPSATVSVLREEPENFSFLILADSPIIFEHSGEYAVHTDLRVDSVVPELRAETERFATGSPEHQASVRRMITAQRLTRNTVGGYWVAAAEPEAASHAVVGSVPRSTVDSVAVMSDGTSRLVTEYGVMSWAEAFTQLHHEGPFELISAVRAAEATDPQGKRWPRYKRGDDATVVFCKPDPLTVIKSSPKT</sequence>
<feature type="domain" description="PPM-type phosphatase" evidence="1">
    <location>
        <begin position="23"/>
        <end position="226"/>
    </location>
</feature>
<dbReference type="RefSeq" id="WP_344624987.1">
    <property type="nucleotide sequence ID" value="NZ_BAAALD010000037.1"/>
</dbReference>